<protein>
    <submittedName>
        <fullName evidence="2">Uncharacterized protein</fullName>
    </submittedName>
</protein>
<dbReference type="GeneID" id="83619682"/>
<dbReference type="PANTHER" id="PTHR42305">
    <property type="entry name" value="MEMBRANE PROTEIN RV1733C-RELATED"/>
    <property type="match status" value="1"/>
</dbReference>
<proteinExistence type="predicted"/>
<feature type="region of interest" description="Disordered" evidence="1">
    <location>
        <begin position="143"/>
        <end position="192"/>
    </location>
</feature>
<dbReference type="EMBL" id="CP106982">
    <property type="protein sequence ID" value="UYF95072.1"/>
    <property type="molecule type" value="Genomic_DNA"/>
</dbReference>
<feature type="region of interest" description="Disordered" evidence="1">
    <location>
        <begin position="81"/>
        <end position="104"/>
    </location>
</feature>
<accession>A0AA46SEJ2</accession>
<dbReference type="PANTHER" id="PTHR42305:SF1">
    <property type="entry name" value="MEMBRANE PROTEIN RV1733C-RELATED"/>
    <property type="match status" value="1"/>
</dbReference>
<reference evidence="2" key="1">
    <citation type="submission" date="2022-09" db="EMBL/GenBank/DDBJ databases">
        <title>The genome sequence of Rhodococcus aetherivorans N1.</title>
        <authorList>
            <person name="Jiang W."/>
        </authorList>
    </citation>
    <scope>NUCLEOTIDE SEQUENCE</scope>
    <source>
        <strain evidence="2">N1</strain>
    </source>
</reference>
<feature type="compositionally biased region" description="Low complexity" evidence="1">
    <location>
        <begin position="177"/>
        <end position="188"/>
    </location>
</feature>
<feature type="compositionally biased region" description="Basic and acidic residues" evidence="1">
    <location>
        <begin position="92"/>
        <end position="104"/>
    </location>
</feature>
<evidence type="ECO:0000313" key="3">
    <source>
        <dbReference type="Proteomes" id="UP001163947"/>
    </source>
</evidence>
<dbReference type="AlphaFoldDB" id="A0AA46SEJ2"/>
<sequence length="263" mass="28485">MKVMETGPSRTVRLWRQAPWSRSPLMRRYDRIESGLALMVVVFVLMMVPLAAAYGTITYDGLVERSRLDRQTSRQVEAVVLGSAPGNAAARQDTETSPRTGEVDDGRWVRWMQDGQSRTARWDPAAGARPGETIDLWVDVTGTPVAPSAERGGQCRHRRRRGPDGMDGDGGGRRGAVRAAPVGRASPRGGLGQRVARAGHHAGMAGLSGRCADALERGAQGRCERSRGYRFCSAFLMSMASWSAAMSVALETIRLAALMFATI</sequence>
<evidence type="ECO:0000313" key="2">
    <source>
        <dbReference type="EMBL" id="UYF95072.1"/>
    </source>
</evidence>
<dbReference type="InterPro" id="IPR039708">
    <property type="entry name" value="MT1774/Rv1733c-like"/>
</dbReference>
<organism evidence="2 3">
    <name type="scientific">Rhodococcus aetherivorans</name>
    <dbReference type="NCBI Taxonomy" id="191292"/>
    <lineage>
        <taxon>Bacteria</taxon>
        <taxon>Bacillati</taxon>
        <taxon>Actinomycetota</taxon>
        <taxon>Actinomycetes</taxon>
        <taxon>Mycobacteriales</taxon>
        <taxon>Nocardiaceae</taxon>
        <taxon>Rhodococcus</taxon>
    </lineage>
</organism>
<dbReference type="Proteomes" id="UP001163947">
    <property type="component" value="Chromosome"/>
</dbReference>
<evidence type="ECO:0000256" key="1">
    <source>
        <dbReference type="SAM" id="MobiDB-lite"/>
    </source>
</evidence>
<dbReference type="RefSeq" id="WP_263508999.1">
    <property type="nucleotide sequence ID" value="NZ_CP106982.1"/>
</dbReference>
<gene>
    <name evidence="2" type="ORF">OCS65_04655</name>
</gene>
<name>A0AA46SEJ2_9NOCA</name>